<protein>
    <submittedName>
        <fullName evidence="3">Retrovirus-related pol polyprotein from transposon TNT 1-94</fullName>
    </submittedName>
</protein>
<evidence type="ECO:0000259" key="2">
    <source>
        <dbReference type="Pfam" id="PF07727"/>
    </source>
</evidence>
<evidence type="ECO:0000313" key="4">
    <source>
        <dbReference type="Proteomes" id="UP001151760"/>
    </source>
</evidence>
<reference evidence="3" key="1">
    <citation type="journal article" date="2022" name="Int. J. Mol. Sci.">
        <title>Draft Genome of Tanacetum Coccineum: Genomic Comparison of Closely Related Tanacetum-Family Plants.</title>
        <authorList>
            <person name="Yamashiro T."/>
            <person name="Shiraishi A."/>
            <person name="Nakayama K."/>
            <person name="Satake H."/>
        </authorList>
    </citation>
    <scope>NUCLEOTIDE SEQUENCE</scope>
</reference>
<sequence length="463" mass="52856">MFDEYLNPLPCVDPQVPTVIAPEPDVSTGTPFSMTIDQDTSSTSTSQTNQETPSLVIPTGVKEADHDIEVAHIDNNPFVDFLILEPSSEESSSHVVIPNNSYKEALTESYWIKSMQEKLNEFERLEDWELVPRPDRVMIITLKLIYKVKLDELGGMLKNKALLVAKGYRQEEGIDFEESFAPIARLEACIFITFLAHMNMIVYQMDVKIAFLNSILHEEYGMKTCDPMDTPMVEKSKLDEDPKGKAVDPTRYRRMIGTLMYLTSSRPDLVFAVCMYAQYQAKPTENHLHTVKQNFRYLKGTIHIGLWYSKDSYIAVTAFADADHAGCQDTRKSTSGNMQLLGDRLVSWSLKKQKSIAISSIESEYIALFNKIPLYCDNKSAIALCCNDVQHSRSKHIDIRDHFIKEQAENGVVELYFVRTEYQLADIFTKPLARERLEFLIHKLGMKSMSLETLKKLADEEEE</sequence>
<dbReference type="PANTHER" id="PTHR11439:SF483">
    <property type="entry name" value="PEPTIDE SYNTHASE GLIP-LIKE, PUTATIVE (AFU_ORTHOLOGUE AFUA_3G12920)-RELATED"/>
    <property type="match status" value="1"/>
</dbReference>
<gene>
    <name evidence="3" type="ORF">Tco_1016421</name>
</gene>
<feature type="domain" description="Reverse transcriptase Ty1/copia-type" evidence="2">
    <location>
        <begin position="127"/>
        <end position="223"/>
    </location>
</feature>
<evidence type="ECO:0000256" key="1">
    <source>
        <dbReference type="SAM" id="MobiDB-lite"/>
    </source>
</evidence>
<dbReference type="PANTHER" id="PTHR11439">
    <property type="entry name" value="GAG-POL-RELATED RETROTRANSPOSON"/>
    <property type="match status" value="1"/>
</dbReference>
<feature type="region of interest" description="Disordered" evidence="1">
    <location>
        <begin position="16"/>
        <end position="52"/>
    </location>
</feature>
<accession>A0ABQ5FNK6</accession>
<comment type="caution">
    <text evidence="3">The sequence shown here is derived from an EMBL/GenBank/DDBJ whole genome shotgun (WGS) entry which is preliminary data.</text>
</comment>
<dbReference type="InterPro" id="IPR013103">
    <property type="entry name" value="RVT_2"/>
</dbReference>
<dbReference type="Pfam" id="PF07727">
    <property type="entry name" value="RVT_2"/>
    <property type="match status" value="1"/>
</dbReference>
<proteinExistence type="predicted"/>
<reference evidence="3" key="2">
    <citation type="submission" date="2022-01" db="EMBL/GenBank/DDBJ databases">
        <authorList>
            <person name="Yamashiro T."/>
            <person name="Shiraishi A."/>
            <person name="Satake H."/>
            <person name="Nakayama K."/>
        </authorList>
    </citation>
    <scope>NUCLEOTIDE SEQUENCE</scope>
</reference>
<feature type="compositionally biased region" description="Low complexity" evidence="1">
    <location>
        <begin position="33"/>
        <end position="52"/>
    </location>
</feature>
<keyword evidence="4" id="KW-1185">Reference proteome</keyword>
<name>A0ABQ5FNK6_9ASTR</name>
<dbReference type="EMBL" id="BQNB010017590">
    <property type="protein sequence ID" value="GJT64941.1"/>
    <property type="molecule type" value="Genomic_DNA"/>
</dbReference>
<dbReference type="Proteomes" id="UP001151760">
    <property type="component" value="Unassembled WGS sequence"/>
</dbReference>
<organism evidence="3 4">
    <name type="scientific">Tanacetum coccineum</name>
    <dbReference type="NCBI Taxonomy" id="301880"/>
    <lineage>
        <taxon>Eukaryota</taxon>
        <taxon>Viridiplantae</taxon>
        <taxon>Streptophyta</taxon>
        <taxon>Embryophyta</taxon>
        <taxon>Tracheophyta</taxon>
        <taxon>Spermatophyta</taxon>
        <taxon>Magnoliopsida</taxon>
        <taxon>eudicotyledons</taxon>
        <taxon>Gunneridae</taxon>
        <taxon>Pentapetalae</taxon>
        <taxon>asterids</taxon>
        <taxon>campanulids</taxon>
        <taxon>Asterales</taxon>
        <taxon>Asteraceae</taxon>
        <taxon>Asteroideae</taxon>
        <taxon>Anthemideae</taxon>
        <taxon>Anthemidinae</taxon>
        <taxon>Tanacetum</taxon>
    </lineage>
</organism>
<evidence type="ECO:0000313" key="3">
    <source>
        <dbReference type="EMBL" id="GJT64941.1"/>
    </source>
</evidence>
<dbReference type="CDD" id="cd09272">
    <property type="entry name" value="RNase_HI_RT_Ty1"/>
    <property type="match status" value="1"/>
</dbReference>